<dbReference type="EMBL" id="CM039434">
    <property type="protein sequence ID" value="KAI4324379.1"/>
    <property type="molecule type" value="Genomic_DNA"/>
</dbReference>
<reference evidence="1 2" key="1">
    <citation type="journal article" date="2022" name="DNA Res.">
        <title>Chromosomal-level genome assembly of the orchid tree Bauhinia variegata (Leguminosae; Cercidoideae) supports the allotetraploid origin hypothesis of Bauhinia.</title>
        <authorList>
            <person name="Zhong Y."/>
            <person name="Chen Y."/>
            <person name="Zheng D."/>
            <person name="Pang J."/>
            <person name="Liu Y."/>
            <person name="Luo S."/>
            <person name="Meng S."/>
            <person name="Qian L."/>
            <person name="Wei D."/>
            <person name="Dai S."/>
            <person name="Zhou R."/>
        </authorList>
    </citation>
    <scope>NUCLEOTIDE SEQUENCE [LARGE SCALE GENOMIC DNA]</scope>
    <source>
        <strain evidence="1">BV-YZ2020</strain>
    </source>
</reference>
<organism evidence="1 2">
    <name type="scientific">Bauhinia variegata</name>
    <name type="common">Purple orchid tree</name>
    <name type="synonym">Phanera variegata</name>
    <dbReference type="NCBI Taxonomy" id="167791"/>
    <lineage>
        <taxon>Eukaryota</taxon>
        <taxon>Viridiplantae</taxon>
        <taxon>Streptophyta</taxon>
        <taxon>Embryophyta</taxon>
        <taxon>Tracheophyta</taxon>
        <taxon>Spermatophyta</taxon>
        <taxon>Magnoliopsida</taxon>
        <taxon>eudicotyledons</taxon>
        <taxon>Gunneridae</taxon>
        <taxon>Pentapetalae</taxon>
        <taxon>rosids</taxon>
        <taxon>fabids</taxon>
        <taxon>Fabales</taxon>
        <taxon>Fabaceae</taxon>
        <taxon>Cercidoideae</taxon>
        <taxon>Cercideae</taxon>
        <taxon>Bauhiniinae</taxon>
        <taxon>Bauhinia</taxon>
    </lineage>
</organism>
<proteinExistence type="predicted"/>
<sequence length="134" mass="14248">MVMAHSLTPAAATAKTPISGGSARSGKASFSPRVWASHQIPHDRHHSTHRRTLTLGLSGALLLGLSSSASAAARRPPPPPPKEKRDPNVSGVQAKVLASKKRKEAMKEAIAKLRERGKPVQEQGQPQPQPPPDQ</sequence>
<evidence type="ECO:0000313" key="1">
    <source>
        <dbReference type="EMBL" id="KAI4324379.1"/>
    </source>
</evidence>
<protein>
    <submittedName>
        <fullName evidence="1">Uncharacterized protein</fullName>
    </submittedName>
</protein>
<keyword evidence="2" id="KW-1185">Reference proteome</keyword>
<dbReference type="Proteomes" id="UP000828941">
    <property type="component" value="Chromosome 9"/>
</dbReference>
<evidence type="ECO:0000313" key="2">
    <source>
        <dbReference type="Proteomes" id="UP000828941"/>
    </source>
</evidence>
<name>A0ACB9MLU7_BAUVA</name>
<accession>A0ACB9MLU7</accession>
<gene>
    <name evidence="1" type="ORF">L6164_023924</name>
</gene>
<comment type="caution">
    <text evidence="1">The sequence shown here is derived from an EMBL/GenBank/DDBJ whole genome shotgun (WGS) entry which is preliminary data.</text>
</comment>